<evidence type="ECO:0000313" key="5">
    <source>
        <dbReference type="Proteomes" id="UP001519295"/>
    </source>
</evidence>
<keyword evidence="5" id="KW-1185">Reference proteome</keyword>
<dbReference type="PANTHER" id="PTHR46553:SF3">
    <property type="entry name" value="ADENINE NUCLEOTIDE ALPHA HYDROLASES-LIKE SUPERFAMILY PROTEIN"/>
    <property type="match status" value="1"/>
</dbReference>
<feature type="domain" description="UspA" evidence="3">
    <location>
        <begin position="9"/>
        <end position="145"/>
    </location>
</feature>
<dbReference type="InterPro" id="IPR006015">
    <property type="entry name" value="Universal_stress_UspA"/>
</dbReference>
<evidence type="ECO:0000256" key="2">
    <source>
        <dbReference type="SAM" id="MobiDB-lite"/>
    </source>
</evidence>
<dbReference type="Proteomes" id="UP001519295">
    <property type="component" value="Unassembled WGS sequence"/>
</dbReference>
<dbReference type="RefSeq" id="WP_210026077.1">
    <property type="nucleotide sequence ID" value="NZ_JAGINU010000001.1"/>
</dbReference>
<dbReference type="Pfam" id="PF00582">
    <property type="entry name" value="Usp"/>
    <property type="match status" value="2"/>
</dbReference>
<evidence type="ECO:0000259" key="3">
    <source>
        <dbReference type="Pfam" id="PF00582"/>
    </source>
</evidence>
<dbReference type="InterPro" id="IPR014729">
    <property type="entry name" value="Rossmann-like_a/b/a_fold"/>
</dbReference>
<organism evidence="4 5">
    <name type="scientific">Pseudonocardia parietis</name>
    <dbReference type="NCBI Taxonomy" id="570936"/>
    <lineage>
        <taxon>Bacteria</taxon>
        <taxon>Bacillati</taxon>
        <taxon>Actinomycetota</taxon>
        <taxon>Actinomycetes</taxon>
        <taxon>Pseudonocardiales</taxon>
        <taxon>Pseudonocardiaceae</taxon>
        <taxon>Pseudonocardia</taxon>
    </lineage>
</organism>
<gene>
    <name evidence="4" type="ORF">JOF36_001776</name>
</gene>
<dbReference type="Gene3D" id="3.40.50.620">
    <property type="entry name" value="HUPs"/>
    <property type="match status" value="2"/>
</dbReference>
<feature type="domain" description="UspA" evidence="3">
    <location>
        <begin position="159"/>
        <end position="292"/>
    </location>
</feature>
<comment type="similarity">
    <text evidence="1">Belongs to the universal stress protein A family.</text>
</comment>
<name>A0ABS4VQ80_9PSEU</name>
<dbReference type="SUPFAM" id="SSF52402">
    <property type="entry name" value="Adenine nucleotide alpha hydrolases-like"/>
    <property type="match status" value="2"/>
</dbReference>
<proteinExistence type="inferred from homology"/>
<dbReference type="InterPro" id="IPR006016">
    <property type="entry name" value="UspA"/>
</dbReference>
<comment type="caution">
    <text evidence="4">The sequence shown here is derived from an EMBL/GenBank/DDBJ whole genome shotgun (WGS) entry which is preliminary data.</text>
</comment>
<feature type="region of interest" description="Disordered" evidence="2">
    <location>
        <begin position="302"/>
        <end position="324"/>
    </location>
</feature>
<protein>
    <submittedName>
        <fullName evidence="4">Nucleotide-binding universal stress UspA family protein</fullName>
    </submittedName>
</protein>
<sequence>MSRAGRGAVVVAVDGAGTARDAVEWASSEAAARGCPLRIVHAHRPPWPAGLGPTVPSPESIRMLRTEIDGILAAEVARARAVASDLEVSATQVQGPPVRALLAAAAGAGLLVVGSRTRPGLRGLLTRSMSIGLIAHAPCPVVVVRPAPAGGDRDLSPPRVVVGVDDTASGREAVGFAFRAARQRGVPLVAVRAWAPDRPADLEGASGSPVLAEAFARRTLERVLDHLHGDFPDVPVHALVAQGEPAQALATRTEGAAMAVVGSRGLGHLRGTLLGSVSQAVLQHTRCPLAVVGNGWAGRASTDHVRGADGFGPAEERRDRRRPA</sequence>
<evidence type="ECO:0000313" key="4">
    <source>
        <dbReference type="EMBL" id="MBP2366080.1"/>
    </source>
</evidence>
<dbReference type="PANTHER" id="PTHR46553">
    <property type="entry name" value="ADENINE NUCLEOTIDE ALPHA HYDROLASES-LIKE SUPERFAMILY PROTEIN"/>
    <property type="match status" value="1"/>
</dbReference>
<reference evidence="4 5" key="1">
    <citation type="submission" date="2021-03" db="EMBL/GenBank/DDBJ databases">
        <title>Sequencing the genomes of 1000 actinobacteria strains.</title>
        <authorList>
            <person name="Klenk H.-P."/>
        </authorList>
    </citation>
    <scope>NUCLEOTIDE SEQUENCE [LARGE SCALE GENOMIC DNA]</scope>
    <source>
        <strain evidence="4 5">DSM 45256</strain>
    </source>
</reference>
<dbReference type="EMBL" id="JAGINU010000001">
    <property type="protein sequence ID" value="MBP2366080.1"/>
    <property type="molecule type" value="Genomic_DNA"/>
</dbReference>
<evidence type="ECO:0000256" key="1">
    <source>
        <dbReference type="ARBA" id="ARBA00008791"/>
    </source>
</evidence>
<accession>A0ABS4VQ80</accession>
<dbReference type="PRINTS" id="PR01438">
    <property type="entry name" value="UNVRSLSTRESS"/>
</dbReference>